<evidence type="ECO:0000256" key="8">
    <source>
        <dbReference type="ARBA" id="ARBA00045608"/>
    </source>
</evidence>
<keyword evidence="4 10" id="KW-0812">Transmembrane</keyword>
<comment type="caution">
    <text evidence="11">The sequence shown here is derived from an EMBL/GenBank/DDBJ whole genome shotgun (WGS) entry which is preliminary data.</text>
</comment>
<dbReference type="GO" id="GO:0005787">
    <property type="term" value="C:signal peptidase complex"/>
    <property type="evidence" value="ECO:0007669"/>
    <property type="project" value="InterPro"/>
</dbReference>
<accession>A0AAV9PL42</accession>
<keyword evidence="6 10" id="KW-1133">Transmembrane helix</keyword>
<dbReference type="PANTHER" id="PTHR13085:SF0">
    <property type="entry name" value="SIGNAL PEPTIDASE COMPLEX SUBUNIT 2"/>
    <property type="match status" value="1"/>
</dbReference>
<dbReference type="PANTHER" id="PTHR13085">
    <property type="entry name" value="MICROSOMAL SIGNAL PEPTIDASE 25 KDA SUBUNIT"/>
    <property type="match status" value="1"/>
</dbReference>
<evidence type="ECO:0000256" key="2">
    <source>
        <dbReference type="ARBA" id="ARBA00007324"/>
    </source>
</evidence>
<gene>
    <name evidence="11" type="primary">SPC2</name>
    <name evidence="11" type="ORF">LTR77_001445</name>
</gene>
<keyword evidence="5" id="KW-0256">Endoplasmic reticulum</keyword>
<name>A0AAV9PL42_9PEZI</name>
<evidence type="ECO:0000256" key="10">
    <source>
        <dbReference type="SAM" id="Phobius"/>
    </source>
</evidence>
<keyword evidence="7 10" id="KW-0472">Membrane</keyword>
<evidence type="ECO:0000256" key="9">
    <source>
        <dbReference type="SAM" id="MobiDB-lite"/>
    </source>
</evidence>
<evidence type="ECO:0000256" key="5">
    <source>
        <dbReference type="ARBA" id="ARBA00022824"/>
    </source>
</evidence>
<dbReference type="EMBL" id="JAVRRT010000002">
    <property type="protein sequence ID" value="KAK5174365.1"/>
    <property type="molecule type" value="Genomic_DNA"/>
</dbReference>
<dbReference type="AlphaFoldDB" id="A0AAV9PL42"/>
<evidence type="ECO:0000256" key="4">
    <source>
        <dbReference type="ARBA" id="ARBA00022692"/>
    </source>
</evidence>
<evidence type="ECO:0000256" key="6">
    <source>
        <dbReference type="ARBA" id="ARBA00022989"/>
    </source>
</evidence>
<evidence type="ECO:0000256" key="3">
    <source>
        <dbReference type="ARBA" id="ARBA00017057"/>
    </source>
</evidence>
<dbReference type="GO" id="GO:0006465">
    <property type="term" value="P:signal peptide processing"/>
    <property type="evidence" value="ECO:0007669"/>
    <property type="project" value="InterPro"/>
</dbReference>
<evidence type="ECO:0000313" key="12">
    <source>
        <dbReference type="Proteomes" id="UP001337655"/>
    </source>
</evidence>
<feature type="transmembrane region" description="Helical" evidence="10">
    <location>
        <begin position="38"/>
        <end position="57"/>
    </location>
</feature>
<evidence type="ECO:0000256" key="7">
    <source>
        <dbReference type="ARBA" id="ARBA00023136"/>
    </source>
</evidence>
<dbReference type="Pfam" id="PF06703">
    <property type="entry name" value="SPC25"/>
    <property type="match status" value="1"/>
</dbReference>
<dbReference type="Proteomes" id="UP001337655">
    <property type="component" value="Unassembled WGS sequence"/>
</dbReference>
<dbReference type="GO" id="GO:0045047">
    <property type="term" value="P:protein targeting to ER"/>
    <property type="evidence" value="ECO:0007669"/>
    <property type="project" value="TreeGrafter"/>
</dbReference>
<keyword evidence="12" id="KW-1185">Reference proteome</keyword>
<reference evidence="11 12" key="1">
    <citation type="submission" date="2023-08" db="EMBL/GenBank/DDBJ databases">
        <title>Black Yeasts Isolated from many extreme environments.</title>
        <authorList>
            <person name="Coleine C."/>
            <person name="Stajich J.E."/>
            <person name="Selbmann L."/>
        </authorList>
    </citation>
    <scope>NUCLEOTIDE SEQUENCE [LARGE SCALE GENOMIC DNA]</scope>
    <source>
        <strain evidence="11 12">CCFEE 5935</strain>
    </source>
</reference>
<evidence type="ECO:0000256" key="1">
    <source>
        <dbReference type="ARBA" id="ARBA00004477"/>
    </source>
</evidence>
<feature type="region of interest" description="Disordered" evidence="9">
    <location>
        <begin position="185"/>
        <end position="212"/>
    </location>
</feature>
<evidence type="ECO:0000313" key="11">
    <source>
        <dbReference type="EMBL" id="KAK5174365.1"/>
    </source>
</evidence>
<dbReference type="GeneID" id="89922793"/>
<feature type="transmembrane region" description="Helical" evidence="10">
    <location>
        <begin position="69"/>
        <end position="88"/>
    </location>
</feature>
<comment type="function">
    <text evidence="8">Component of the signal peptidase complex (SPC) which catalyzes the cleavage of N-terminal signal sequences from nascent proteins as they are translocated into the lumen of the endoplasmic reticulum. Enhances the enzymatic activity of SPC and facilitates the interactions between different components of the translocation site.</text>
</comment>
<dbReference type="RefSeq" id="XP_064663034.1">
    <property type="nucleotide sequence ID" value="XM_064798707.1"/>
</dbReference>
<comment type="subcellular location">
    <subcellularLocation>
        <location evidence="1">Endoplasmic reticulum membrane</location>
        <topology evidence="1">Multi-pass membrane protein</topology>
    </subcellularLocation>
</comment>
<feature type="compositionally biased region" description="Basic residues" evidence="9">
    <location>
        <begin position="203"/>
        <end position="212"/>
    </location>
</feature>
<proteinExistence type="inferred from homology"/>
<protein>
    <recommendedName>
        <fullName evidence="3">Signal peptidase complex subunit 2</fullName>
    </recommendedName>
</protein>
<organism evidence="11 12">
    <name type="scientific">Saxophila tyrrhenica</name>
    <dbReference type="NCBI Taxonomy" id="1690608"/>
    <lineage>
        <taxon>Eukaryota</taxon>
        <taxon>Fungi</taxon>
        <taxon>Dikarya</taxon>
        <taxon>Ascomycota</taxon>
        <taxon>Pezizomycotina</taxon>
        <taxon>Dothideomycetes</taxon>
        <taxon>Dothideomycetidae</taxon>
        <taxon>Mycosphaerellales</taxon>
        <taxon>Extremaceae</taxon>
        <taxon>Saxophila</taxon>
    </lineage>
</organism>
<sequence length="212" mass="23181">MSDNKISPHSLNDLKNTTDDCLANYLRSLSFVQDNSKLDVRLAVGYVAVIIATITFVADYKLGWEATKLGTAFAVVAYAILNGVYTYWMWMVEKGLVFEGTKGSKRVSIASKTKKHDPTYYLTVTTSSSTNPLEIQCPFTTWFTSDGYFVAQPFQQWLATSVGVIGEADQKNAAKNEKEDLFVSEAELNGTPSASGADSGKGKGTKRGKKKS</sequence>
<comment type="similarity">
    <text evidence="2">Belongs to the SPCS2 family.</text>
</comment>
<dbReference type="InterPro" id="IPR009582">
    <property type="entry name" value="Spc2/SPCS2"/>
</dbReference>